<evidence type="ECO:0000256" key="1">
    <source>
        <dbReference type="ARBA" id="ARBA00006484"/>
    </source>
</evidence>
<comment type="similarity">
    <text evidence="1 3">Belongs to the short-chain dehydrogenases/reductases (SDR) family.</text>
</comment>
<dbReference type="GO" id="GO:0016491">
    <property type="term" value="F:oxidoreductase activity"/>
    <property type="evidence" value="ECO:0007669"/>
    <property type="project" value="UniProtKB-KW"/>
</dbReference>
<dbReference type="Gene3D" id="3.40.50.720">
    <property type="entry name" value="NAD(P)-binding Rossmann-like Domain"/>
    <property type="match status" value="1"/>
</dbReference>
<keyword evidence="7" id="KW-1185">Reference proteome</keyword>
<feature type="compositionally biased region" description="Polar residues" evidence="4">
    <location>
        <begin position="1"/>
        <end position="15"/>
    </location>
</feature>
<keyword evidence="2" id="KW-0560">Oxidoreductase</keyword>
<dbReference type="EMBL" id="CP000449">
    <property type="protein sequence ID" value="ABI65940.1"/>
    <property type="molecule type" value="Genomic_DNA"/>
</dbReference>
<dbReference type="STRING" id="394221.Mmar10_1648"/>
<dbReference type="SUPFAM" id="SSF51735">
    <property type="entry name" value="NAD(P)-binding Rossmann-fold domains"/>
    <property type="match status" value="1"/>
</dbReference>
<dbReference type="PANTHER" id="PTHR45024:SF2">
    <property type="entry name" value="SCP2 DOMAIN-CONTAINING PROTEIN"/>
    <property type="match status" value="1"/>
</dbReference>
<protein>
    <submittedName>
        <fullName evidence="6">Short-chain dehydrogenase/reductase SDR</fullName>
    </submittedName>
</protein>
<dbReference type="SMART" id="SM00822">
    <property type="entry name" value="PKS_KR"/>
    <property type="match status" value="1"/>
</dbReference>
<dbReference type="InterPro" id="IPR036291">
    <property type="entry name" value="NAD(P)-bd_dom_sf"/>
</dbReference>
<organism evidence="6 7">
    <name type="scientific">Maricaulis maris (strain MCS10)</name>
    <name type="common">Caulobacter maris</name>
    <dbReference type="NCBI Taxonomy" id="394221"/>
    <lineage>
        <taxon>Bacteria</taxon>
        <taxon>Pseudomonadati</taxon>
        <taxon>Pseudomonadota</taxon>
        <taxon>Alphaproteobacteria</taxon>
        <taxon>Maricaulales</taxon>
        <taxon>Maricaulaceae</taxon>
        <taxon>Maricaulis</taxon>
    </lineage>
</organism>
<name>Q0AP47_MARMM</name>
<reference evidence="6 7" key="1">
    <citation type="submission" date="2006-08" db="EMBL/GenBank/DDBJ databases">
        <title>Complete sequence of Maricaulis maris MCS10.</title>
        <authorList>
            <consortium name="US DOE Joint Genome Institute"/>
            <person name="Copeland A."/>
            <person name="Lucas S."/>
            <person name="Lapidus A."/>
            <person name="Barry K."/>
            <person name="Detter J.C."/>
            <person name="Glavina del Rio T."/>
            <person name="Hammon N."/>
            <person name="Israni S."/>
            <person name="Dalin E."/>
            <person name="Tice H."/>
            <person name="Pitluck S."/>
            <person name="Saunders E."/>
            <person name="Brettin T."/>
            <person name="Bruce D."/>
            <person name="Han C."/>
            <person name="Tapia R."/>
            <person name="Gilna P."/>
            <person name="Schmutz J."/>
            <person name="Larimer F."/>
            <person name="Land M."/>
            <person name="Hauser L."/>
            <person name="Kyrpides N."/>
            <person name="Mikhailova N."/>
            <person name="Viollier P."/>
            <person name="Stephens C."/>
            <person name="Richardson P."/>
        </authorList>
    </citation>
    <scope>NUCLEOTIDE SEQUENCE [LARGE SCALE GENOMIC DNA]</scope>
    <source>
        <strain evidence="6 7">MCS10</strain>
    </source>
</reference>
<dbReference type="InterPro" id="IPR057326">
    <property type="entry name" value="KR_dom"/>
</dbReference>
<evidence type="ECO:0000256" key="4">
    <source>
        <dbReference type="SAM" id="MobiDB-lite"/>
    </source>
</evidence>
<evidence type="ECO:0000256" key="3">
    <source>
        <dbReference type="RuleBase" id="RU000363"/>
    </source>
</evidence>
<dbReference type="PRINTS" id="PR00081">
    <property type="entry name" value="GDHRDH"/>
</dbReference>
<dbReference type="InterPro" id="IPR020904">
    <property type="entry name" value="Sc_DH/Rdtase_CS"/>
</dbReference>
<gene>
    <name evidence="6" type="ordered locus">Mmar10_1648</name>
</gene>
<dbReference type="HOGENOM" id="CLU_010194_14_0_5"/>
<proteinExistence type="inferred from homology"/>
<sequence length="326" mass="34220">MSAEWSSATPDTTQSRNDDDMSDIRFDGRVAIVTGSGQGLGRTHALALASRGAKLVINDLGGSLDGTGTGSAAEDVAAEIRDAGGEAISHRANVTKADEVADMVAQAMDKWGRVDILVNNAGILRDKSFAKMELDDFRAVVDVHLNGSAVCTKAVWDIMREQEYGRIAMTTSSSGMYGNFGQSNYGAAKFGLVGLMNTLHLEGAKYNIRVNALSPTAATRMTENLLPPAALELMTPESVSTGLVFLVSDECPSRTILCAGAGGYAVTKIHETDGIFLPPEQQTPENVAARFADICDEAGQKELGAGGEQTIKFLTKAAASAGVKLG</sequence>
<evidence type="ECO:0000256" key="2">
    <source>
        <dbReference type="ARBA" id="ARBA00023002"/>
    </source>
</evidence>
<dbReference type="Proteomes" id="UP000001964">
    <property type="component" value="Chromosome"/>
</dbReference>
<evidence type="ECO:0000313" key="6">
    <source>
        <dbReference type="EMBL" id="ABI65940.1"/>
    </source>
</evidence>
<dbReference type="KEGG" id="mmr:Mmar10_1648"/>
<dbReference type="InterPro" id="IPR051687">
    <property type="entry name" value="Peroxisomal_Beta-Oxidation"/>
</dbReference>
<dbReference type="PANTHER" id="PTHR45024">
    <property type="entry name" value="DEHYDROGENASES, SHORT CHAIN"/>
    <property type="match status" value="1"/>
</dbReference>
<evidence type="ECO:0000259" key="5">
    <source>
        <dbReference type="SMART" id="SM00822"/>
    </source>
</evidence>
<dbReference type="AlphaFoldDB" id="Q0AP47"/>
<dbReference type="Pfam" id="PF00106">
    <property type="entry name" value="adh_short"/>
    <property type="match status" value="1"/>
</dbReference>
<dbReference type="PROSITE" id="PS00061">
    <property type="entry name" value="ADH_SHORT"/>
    <property type="match status" value="1"/>
</dbReference>
<evidence type="ECO:0000313" key="7">
    <source>
        <dbReference type="Proteomes" id="UP000001964"/>
    </source>
</evidence>
<dbReference type="PRINTS" id="PR00080">
    <property type="entry name" value="SDRFAMILY"/>
</dbReference>
<dbReference type="InterPro" id="IPR002347">
    <property type="entry name" value="SDR_fam"/>
</dbReference>
<dbReference type="eggNOG" id="COG1028">
    <property type="taxonomic scope" value="Bacteria"/>
</dbReference>
<feature type="domain" description="Ketoreductase" evidence="5">
    <location>
        <begin position="29"/>
        <end position="224"/>
    </location>
</feature>
<feature type="region of interest" description="Disordered" evidence="4">
    <location>
        <begin position="1"/>
        <end position="22"/>
    </location>
</feature>
<accession>Q0AP47</accession>